<accession>A0ABT6AF29</accession>
<sequence>MEWMRRRRRLDVAAGIARIELLCAPSVWASLLTRCARRYGTAHFANGLQQPAGAGLVRVELSGLELAELMDVAARRGRWWSLEDPPGRALCRSVYQAAAASIDQLGPVEADTAVPPITLTAGARS</sequence>
<reference evidence="1 2" key="1">
    <citation type="submission" date="2023-03" db="EMBL/GenBank/DDBJ databases">
        <title>Draft genome sequence of Streptomyces sp. K1PA1 isolated from peat swamp forest in Thailand.</title>
        <authorList>
            <person name="Klaysubun C."/>
            <person name="Duangmal K."/>
        </authorList>
    </citation>
    <scope>NUCLEOTIDE SEQUENCE [LARGE SCALE GENOMIC DNA]</scope>
    <source>
        <strain evidence="1 2">K1PA1</strain>
    </source>
</reference>
<gene>
    <name evidence="1" type="ORF">P3H78_32520</name>
</gene>
<organism evidence="1 2">
    <name type="scientific">Streptomyces tropicalis</name>
    <dbReference type="NCBI Taxonomy" id="3034234"/>
    <lineage>
        <taxon>Bacteria</taxon>
        <taxon>Bacillati</taxon>
        <taxon>Actinomycetota</taxon>
        <taxon>Actinomycetes</taxon>
        <taxon>Kitasatosporales</taxon>
        <taxon>Streptomycetaceae</taxon>
        <taxon>Streptomyces</taxon>
    </lineage>
</organism>
<keyword evidence="2" id="KW-1185">Reference proteome</keyword>
<comment type="caution">
    <text evidence="1">The sequence shown here is derived from an EMBL/GenBank/DDBJ whole genome shotgun (WGS) entry which is preliminary data.</text>
</comment>
<name>A0ABT6AF29_9ACTN</name>
<protein>
    <submittedName>
        <fullName evidence="1">Uncharacterized protein</fullName>
    </submittedName>
</protein>
<dbReference type="Proteomes" id="UP001221150">
    <property type="component" value="Unassembled WGS sequence"/>
</dbReference>
<dbReference type="EMBL" id="JARJBB010000054">
    <property type="protein sequence ID" value="MDF3303249.1"/>
    <property type="molecule type" value="Genomic_DNA"/>
</dbReference>
<evidence type="ECO:0000313" key="2">
    <source>
        <dbReference type="Proteomes" id="UP001221150"/>
    </source>
</evidence>
<proteinExistence type="predicted"/>
<evidence type="ECO:0000313" key="1">
    <source>
        <dbReference type="EMBL" id="MDF3303249.1"/>
    </source>
</evidence>